<reference evidence="8 9" key="1">
    <citation type="journal article" date="2006" name="Science">
        <title>Phytophthora genome sequences uncover evolutionary origins and mechanisms of pathogenesis.</title>
        <authorList>
            <person name="Tyler B.M."/>
            <person name="Tripathy S."/>
            <person name="Zhang X."/>
            <person name="Dehal P."/>
            <person name="Jiang R.H."/>
            <person name="Aerts A."/>
            <person name="Arredondo F.D."/>
            <person name="Baxter L."/>
            <person name="Bensasson D."/>
            <person name="Beynon J.L."/>
            <person name="Chapman J."/>
            <person name="Damasceno C.M."/>
            <person name="Dorrance A.E."/>
            <person name="Dou D."/>
            <person name="Dickerman A.W."/>
            <person name="Dubchak I.L."/>
            <person name="Garbelotto M."/>
            <person name="Gijzen M."/>
            <person name="Gordon S.G."/>
            <person name="Govers F."/>
            <person name="Grunwald N.J."/>
            <person name="Huang W."/>
            <person name="Ivors K.L."/>
            <person name="Jones R.W."/>
            <person name="Kamoun S."/>
            <person name="Krampis K."/>
            <person name="Lamour K.H."/>
            <person name="Lee M.K."/>
            <person name="McDonald W.H."/>
            <person name="Medina M."/>
            <person name="Meijer H.J."/>
            <person name="Nordberg E.K."/>
            <person name="Maclean D.J."/>
            <person name="Ospina-Giraldo M.D."/>
            <person name="Morris P.F."/>
            <person name="Phuntumart V."/>
            <person name="Putnam N.H."/>
            <person name="Rash S."/>
            <person name="Rose J.K."/>
            <person name="Sakihama Y."/>
            <person name="Salamov A.A."/>
            <person name="Savidor A."/>
            <person name="Scheuring C.F."/>
            <person name="Smith B.M."/>
            <person name="Sobral B.W."/>
            <person name="Terry A."/>
            <person name="Torto-Alalibo T.A."/>
            <person name="Win J."/>
            <person name="Xu Z."/>
            <person name="Zhang H."/>
            <person name="Grigoriev I.V."/>
            <person name="Rokhsar D.S."/>
            <person name="Boore J.L."/>
        </authorList>
    </citation>
    <scope>NUCLEOTIDE SEQUENCE [LARGE SCALE GENOMIC DNA]</scope>
    <source>
        <strain evidence="8 9">P6497</strain>
    </source>
</reference>
<feature type="disulfide bond" evidence="5">
    <location>
        <begin position="215"/>
        <end position="219"/>
    </location>
</feature>
<dbReference type="RefSeq" id="XP_009514987.1">
    <property type="nucleotide sequence ID" value="XM_009516692.1"/>
</dbReference>
<feature type="non-terminal residue" evidence="8">
    <location>
        <position position="335"/>
    </location>
</feature>
<dbReference type="EMBL" id="JH159151">
    <property type="protein sequence ID" value="EGZ27712.1"/>
    <property type="molecule type" value="Genomic_DNA"/>
</dbReference>
<dbReference type="Gene3D" id="2.40.70.10">
    <property type="entry name" value="Acid Proteases"/>
    <property type="match status" value="2"/>
</dbReference>
<feature type="non-terminal residue" evidence="8">
    <location>
        <position position="1"/>
    </location>
</feature>
<keyword evidence="2 6" id="KW-0645">Protease</keyword>
<keyword evidence="3 6" id="KW-0064">Aspartyl protease</keyword>
<dbReference type="PANTHER" id="PTHR47966">
    <property type="entry name" value="BETA-SITE APP-CLEAVING ENZYME, ISOFORM A-RELATED"/>
    <property type="match status" value="1"/>
</dbReference>
<dbReference type="AlphaFoldDB" id="G4YH11"/>
<dbReference type="Pfam" id="PF00026">
    <property type="entry name" value="Asp"/>
    <property type="match status" value="1"/>
</dbReference>
<dbReference type="GO" id="GO:0006508">
    <property type="term" value="P:proteolysis"/>
    <property type="evidence" value="ECO:0007669"/>
    <property type="project" value="UniProtKB-KW"/>
</dbReference>
<accession>G4YH11</accession>
<dbReference type="InterPro" id="IPR001969">
    <property type="entry name" value="Aspartic_peptidase_AS"/>
</dbReference>
<dbReference type="InParanoid" id="G4YH11"/>
<evidence type="ECO:0000256" key="5">
    <source>
        <dbReference type="PIRSR" id="PIRSR601461-2"/>
    </source>
</evidence>
<evidence type="ECO:0000256" key="2">
    <source>
        <dbReference type="ARBA" id="ARBA00022670"/>
    </source>
</evidence>
<dbReference type="InterPro" id="IPR033121">
    <property type="entry name" value="PEPTIDASE_A1"/>
</dbReference>
<dbReference type="PROSITE" id="PS00141">
    <property type="entry name" value="ASP_PROTEASE"/>
    <property type="match status" value="1"/>
</dbReference>
<keyword evidence="6" id="KW-0378">Hydrolase</keyword>
<dbReference type="GO" id="GO:0004190">
    <property type="term" value="F:aspartic-type endopeptidase activity"/>
    <property type="evidence" value="ECO:0007669"/>
    <property type="project" value="UniProtKB-KW"/>
</dbReference>
<keyword evidence="9" id="KW-1185">Reference proteome</keyword>
<feature type="disulfide bond" evidence="5">
    <location>
        <begin position="40"/>
        <end position="43"/>
    </location>
</feature>
<dbReference type="SUPFAM" id="SSF50630">
    <property type="entry name" value="Acid proteases"/>
    <property type="match status" value="1"/>
</dbReference>
<dbReference type="InterPro" id="IPR034164">
    <property type="entry name" value="Pepsin-like_dom"/>
</dbReference>
<evidence type="ECO:0000256" key="1">
    <source>
        <dbReference type="ARBA" id="ARBA00007447"/>
    </source>
</evidence>
<dbReference type="InterPro" id="IPR001461">
    <property type="entry name" value="Aspartic_peptidase_A1"/>
</dbReference>
<dbReference type="PRINTS" id="PR00792">
    <property type="entry name" value="PEPSIN"/>
</dbReference>
<evidence type="ECO:0000259" key="7">
    <source>
        <dbReference type="PROSITE" id="PS51767"/>
    </source>
</evidence>
<name>G4YH11_PHYSP</name>
<dbReference type="FunCoup" id="G4YH11">
    <property type="interactions" value="2"/>
</dbReference>
<keyword evidence="5" id="KW-1015">Disulfide bond</keyword>
<feature type="domain" description="Peptidase A1" evidence="7">
    <location>
        <begin position="9"/>
        <end position="332"/>
    </location>
</feature>
<feature type="active site" evidence="4">
    <location>
        <position position="224"/>
    </location>
</feature>
<evidence type="ECO:0000256" key="6">
    <source>
        <dbReference type="RuleBase" id="RU000454"/>
    </source>
</evidence>
<dbReference type="FunFam" id="2.40.70.10:FF:000008">
    <property type="entry name" value="Cathepsin D"/>
    <property type="match status" value="1"/>
</dbReference>
<protein>
    <submittedName>
        <fullName evidence="8">Pepsin-like aspartic protease A1</fullName>
    </submittedName>
</protein>
<evidence type="ECO:0000313" key="9">
    <source>
        <dbReference type="Proteomes" id="UP000002640"/>
    </source>
</evidence>
<dbReference type="OMA" id="SEICFGC"/>
<dbReference type="SMR" id="G4YH11"/>
<dbReference type="PANTHER" id="PTHR47966:SF51">
    <property type="entry name" value="BETA-SITE APP-CLEAVING ENZYME, ISOFORM A-RELATED"/>
    <property type="match status" value="1"/>
</dbReference>
<evidence type="ECO:0000313" key="8">
    <source>
        <dbReference type="EMBL" id="EGZ27712.1"/>
    </source>
</evidence>
<evidence type="ECO:0000256" key="3">
    <source>
        <dbReference type="ARBA" id="ARBA00022750"/>
    </source>
</evidence>
<dbReference type="KEGG" id="psoj:PHYSODRAFT_450815"/>
<sequence length="335" mass="36797">LRNFENDQYFGFVAVGTPPQTFRVLFDTGSSDAWLPDQSCSTCGSHTRFKRHRSRSFRATTDTFWGIYGSGDSYGLVGADVFTIGNYSVPDLAFAVITEETGGISALANDGVIGLAFAGMSKISRPTILDTIKSSNPELNLQFAFYIAGAAQKDDSEFHFGGYDLSVAGERAALAKFPVLTLPSDVDPQLTYWTLAVNDFHLVHTAGIRKSSNLCDPFCYAIIDSGTSFIYVPPQLYDSVITEVVAGKACDLEQLTCANTGYESFPTLSFSFGSIHDGNFFHLGPRSYLNCYQDTCDIELLNHADDWWVLGGRFLREYYTVFDFDSMQVGIACSG</sequence>
<dbReference type="Proteomes" id="UP000002640">
    <property type="component" value="Unassembled WGS sequence"/>
</dbReference>
<proteinExistence type="inferred from homology"/>
<comment type="similarity">
    <text evidence="1 6">Belongs to the peptidase A1 family.</text>
</comment>
<dbReference type="PROSITE" id="PS51767">
    <property type="entry name" value="PEPTIDASE_A1"/>
    <property type="match status" value="1"/>
</dbReference>
<dbReference type="InterPro" id="IPR021109">
    <property type="entry name" value="Peptidase_aspartic_dom_sf"/>
</dbReference>
<evidence type="ECO:0000256" key="4">
    <source>
        <dbReference type="PIRSR" id="PIRSR601461-1"/>
    </source>
</evidence>
<dbReference type="CDD" id="cd05471">
    <property type="entry name" value="pepsin_like"/>
    <property type="match status" value="1"/>
</dbReference>
<gene>
    <name evidence="8" type="ORF">PHYSODRAFT_450815</name>
</gene>
<dbReference type="GeneID" id="20652938"/>
<dbReference type="STRING" id="1094619.G4YH11"/>
<dbReference type="MEROPS" id="A01.A66"/>
<organism evidence="8 9">
    <name type="scientific">Phytophthora sojae (strain P6497)</name>
    <name type="common">Soybean stem and root rot agent</name>
    <name type="synonym">Phytophthora megasperma f. sp. glycines</name>
    <dbReference type="NCBI Taxonomy" id="1094619"/>
    <lineage>
        <taxon>Eukaryota</taxon>
        <taxon>Sar</taxon>
        <taxon>Stramenopiles</taxon>
        <taxon>Oomycota</taxon>
        <taxon>Peronosporomycetes</taxon>
        <taxon>Peronosporales</taxon>
        <taxon>Peronosporaceae</taxon>
        <taxon>Phytophthora</taxon>
    </lineage>
</organism>
<feature type="active site" evidence="4">
    <location>
        <position position="27"/>
    </location>
</feature>